<proteinExistence type="predicted"/>
<gene>
    <name evidence="1" type="ORF">E2C01_030403</name>
</gene>
<dbReference type="PROSITE" id="PS51257">
    <property type="entry name" value="PROKAR_LIPOPROTEIN"/>
    <property type="match status" value="1"/>
</dbReference>
<evidence type="ECO:0008006" key="3">
    <source>
        <dbReference type="Google" id="ProtNLM"/>
    </source>
</evidence>
<accession>A0A5B7EX80</accession>
<sequence length="68" mass="7717">MEHRAPLSPGVLHVSAACLKFSGCDVEEVRGERFSSLMRPLGREGSKYERERERIVSGSRFCNRSKCM</sequence>
<name>A0A5B7EX80_PORTR</name>
<evidence type="ECO:0000313" key="2">
    <source>
        <dbReference type="Proteomes" id="UP000324222"/>
    </source>
</evidence>
<protein>
    <recommendedName>
        <fullName evidence="3">PAS domain-containing protein</fullName>
    </recommendedName>
</protein>
<dbReference type="Proteomes" id="UP000324222">
    <property type="component" value="Unassembled WGS sequence"/>
</dbReference>
<reference evidence="1 2" key="1">
    <citation type="submission" date="2019-05" db="EMBL/GenBank/DDBJ databases">
        <title>Another draft genome of Portunus trituberculatus and its Hox gene families provides insights of decapod evolution.</title>
        <authorList>
            <person name="Jeong J.-H."/>
            <person name="Song I."/>
            <person name="Kim S."/>
            <person name="Choi T."/>
            <person name="Kim D."/>
            <person name="Ryu S."/>
            <person name="Kim W."/>
        </authorList>
    </citation>
    <scope>NUCLEOTIDE SEQUENCE [LARGE SCALE GENOMIC DNA]</scope>
    <source>
        <tissue evidence="1">Muscle</tissue>
    </source>
</reference>
<comment type="caution">
    <text evidence="1">The sequence shown here is derived from an EMBL/GenBank/DDBJ whole genome shotgun (WGS) entry which is preliminary data.</text>
</comment>
<organism evidence="1 2">
    <name type="scientific">Portunus trituberculatus</name>
    <name type="common">Swimming crab</name>
    <name type="synonym">Neptunus trituberculatus</name>
    <dbReference type="NCBI Taxonomy" id="210409"/>
    <lineage>
        <taxon>Eukaryota</taxon>
        <taxon>Metazoa</taxon>
        <taxon>Ecdysozoa</taxon>
        <taxon>Arthropoda</taxon>
        <taxon>Crustacea</taxon>
        <taxon>Multicrustacea</taxon>
        <taxon>Malacostraca</taxon>
        <taxon>Eumalacostraca</taxon>
        <taxon>Eucarida</taxon>
        <taxon>Decapoda</taxon>
        <taxon>Pleocyemata</taxon>
        <taxon>Brachyura</taxon>
        <taxon>Eubrachyura</taxon>
        <taxon>Portunoidea</taxon>
        <taxon>Portunidae</taxon>
        <taxon>Portuninae</taxon>
        <taxon>Portunus</taxon>
    </lineage>
</organism>
<keyword evidence="2" id="KW-1185">Reference proteome</keyword>
<dbReference type="EMBL" id="VSRR010003638">
    <property type="protein sequence ID" value="MPC36934.1"/>
    <property type="molecule type" value="Genomic_DNA"/>
</dbReference>
<dbReference type="AlphaFoldDB" id="A0A5B7EX80"/>
<evidence type="ECO:0000313" key="1">
    <source>
        <dbReference type="EMBL" id="MPC36934.1"/>
    </source>
</evidence>